<dbReference type="Proteomes" id="UP000554482">
    <property type="component" value="Unassembled WGS sequence"/>
</dbReference>
<dbReference type="GO" id="GO:0006006">
    <property type="term" value="P:glucose metabolic process"/>
    <property type="evidence" value="ECO:0007669"/>
    <property type="project" value="TreeGrafter"/>
</dbReference>
<keyword evidence="4 5" id="KW-0119">Carbohydrate metabolism</keyword>
<dbReference type="PANTHER" id="PTHR10091:SF0">
    <property type="entry name" value="GALACTOSE MUTAROTASE"/>
    <property type="match status" value="1"/>
</dbReference>
<protein>
    <recommendedName>
        <fullName evidence="5">Aldose 1-epimerase</fullName>
        <ecNumber evidence="5">5.1.3.3</ecNumber>
    </recommendedName>
</protein>
<dbReference type="CDD" id="cd09019">
    <property type="entry name" value="galactose_mutarotase_like"/>
    <property type="match status" value="1"/>
</dbReference>
<evidence type="ECO:0000256" key="9">
    <source>
        <dbReference type="SAM" id="SignalP"/>
    </source>
</evidence>
<dbReference type="PIRSF" id="PIRSF005096">
    <property type="entry name" value="GALM"/>
    <property type="match status" value="1"/>
</dbReference>
<dbReference type="UniPathway" id="UPA00242"/>
<dbReference type="GO" id="GO:0004034">
    <property type="term" value="F:aldose 1-epimerase activity"/>
    <property type="evidence" value="ECO:0007669"/>
    <property type="project" value="UniProtKB-EC"/>
</dbReference>
<evidence type="ECO:0000256" key="2">
    <source>
        <dbReference type="ARBA" id="ARBA00006206"/>
    </source>
</evidence>
<dbReference type="InterPro" id="IPR047215">
    <property type="entry name" value="Galactose_mutarotase-like"/>
</dbReference>
<dbReference type="Gene3D" id="2.70.98.10">
    <property type="match status" value="1"/>
</dbReference>
<dbReference type="EC" id="5.1.3.3" evidence="5"/>
<dbReference type="NCBIfam" id="NF008277">
    <property type="entry name" value="PRK11055.1"/>
    <property type="match status" value="1"/>
</dbReference>
<dbReference type="OrthoDB" id="274691at2759"/>
<feature type="active site" description="Proton donor" evidence="6">
    <location>
        <position position="191"/>
    </location>
</feature>
<dbReference type="InterPro" id="IPR008183">
    <property type="entry name" value="Aldose_1/G6P_1-epimerase"/>
</dbReference>
<feature type="binding site" evidence="8">
    <location>
        <begin position="89"/>
        <end position="90"/>
    </location>
    <ligand>
        <name>beta-D-galactose</name>
        <dbReference type="ChEBI" id="CHEBI:27667"/>
    </ligand>
</feature>
<feature type="active site" description="Proton acceptor" evidence="6">
    <location>
        <position position="321"/>
    </location>
</feature>
<reference evidence="10 11" key="1">
    <citation type="submission" date="2020-06" db="EMBL/GenBank/DDBJ databases">
        <title>Transcriptomic and genomic resources for Thalictrum thalictroides and T. hernandezii: Facilitating candidate gene discovery in an emerging model plant lineage.</title>
        <authorList>
            <person name="Arias T."/>
            <person name="Riano-Pachon D.M."/>
            <person name="Di Stilio V.S."/>
        </authorList>
    </citation>
    <scope>NUCLEOTIDE SEQUENCE [LARGE SCALE GENOMIC DNA]</scope>
    <source>
        <strain evidence="11">cv. WT478/WT964</strain>
        <tissue evidence="10">Leaves</tissue>
    </source>
</reference>
<dbReference type="GO" id="GO:0030246">
    <property type="term" value="F:carbohydrate binding"/>
    <property type="evidence" value="ECO:0007669"/>
    <property type="project" value="InterPro"/>
</dbReference>
<dbReference type="Pfam" id="PF01263">
    <property type="entry name" value="Aldose_epim"/>
    <property type="match status" value="1"/>
</dbReference>
<gene>
    <name evidence="10" type="ORF">FRX31_021585</name>
</gene>
<evidence type="ECO:0000256" key="7">
    <source>
        <dbReference type="PIRSR" id="PIRSR005096-2"/>
    </source>
</evidence>
<feature type="binding site" evidence="8">
    <location>
        <begin position="191"/>
        <end position="193"/>
    </location>
    <ligand>
        <name>beta-D-galactose</name>
        <dbReference type="ChEBI" id="CHEBI:27667"/>
    </ligand>
</feature>
<dbReference type="SUPFAM" id="SSF74650">
    <property type="entry name" value="Galactose mutarotase-like"/>
    <property type="match status" value="1"/>
</dbReference>
<dbReference type="FunFam" id="2.70.98.10:FF:000008">
    <property type="entry name" value="Aldose 1-epimerase"/>
    <property type="match status" value="1"/>
</dbReference>
<name>A0A7J6VXC0_THATH</name>
<dbReference type="InterPro" id="IPR014718">
    <property type="entry name" value="GH-type_carb-bd"/>
</dbReference>
<feature type="chain" id="PRO_5029494579" description="Aldose 1-epimerase" evidence="9">
    <location>
        <begin position="24"/>
        <end position="356"/>
    </location>
</feature>
<feature type="signal peptide" evidence="9">
    <location>
        <begin position="1"/>
        <end position="23"/>
    </location>
</feature>
<organism evidence="10 11">
    <name type="scientific">Thalictrum thalictroides</name>
    <name type="common">Rue-anemone</name>
    <name type="synonym">Anemone thalictroides</name>
    <dbReference type="NCBI Taxonomy" id="46969"/>
    <lineage>
        <taxon>Eukaryota</taxon>
        <taxon>Viridiplantae</taxon>
        <taxon>Streptophyta</taxon>
        <taxon>Embryophyta</taxon>
        <taxon>Tracheophyta</taxon>
        <taxon>Spermatophyta</taxon>
        <taxon>Magnoliopsida</taxon>
        <taxon>Ranunculales</taxon>
        <taxon>Ranunculaceae</taxon>
        <taxon>Thalictroideae</taxon>
        <taxon>Thalictrum</taxon>
    </lineage>
</organism>
<comment type="caution">
    <text evidence="10">The sequence shown here is derived from an EMBL/GenBank/DDBJ whole genome shotgun (WGS) entry which is preliminary data.</text>
</comment>
<evidence type="ECO:0000256" key="1">
    <source>
        <dbReference type="ARBA" id="ARBA00005028"/>
    </source>
</evidence>
<dbReference type="GO" id="GO:0033499">
    <property type="term" value="P:galactose catabolic process via UDP-galactose, Leloir pathway"/>
    <property type="evidence" value="ECO:0007669"/>
    <property type="project" value="TreeGrafter"/>
</dbReference>
<evidence type="ECO:0000313" key="11">
    <source>
        <dbReference type="Proteomes" id="UP000554482"/>
    </source>
</evidence>
<feature type="binding site" evidence="7">
    <location>
        <position position="257"/>
    </location>
    <ligand>
        <name>beta-D-galactose</name>
        <dbReference type="ChEBI" id="CHEBI:27667"/>
    </ligand>
</feature>
<keyword evidence="11" id="KW-1185">Reference proteome</keyword>
<dbReference type="InterPro" id="IPR011013">
    <property type="entry name" value="Gal_mutarotase_sf_dom"/>
</dbReference>
<evidence type="ECO:0000256" key="4">
    <source>
        <dbReference type="ARBA" id="ARBA00023277"/>
    </source>
</evidence>
<sequence length="356" mass="39090">MAKLSLILCFIFITFSVLNLCNAKKKVGIYELKNGDLSINVTNYGATILSVLVPDKQGNVADVVLGFENFGDYLHDDVYFGAIAGRVANRVGGAKFTLDGKTYKLFANDGKNTLHGGHRGFSDVIWTVSEYVKDGSLPHIVLNYNSFDGEEGFPGDLNVSVTYALTDKDKLSVTMKAKALNKPTPVNLAQHTYWNLNGHNSGDILSHEIQIFASNITPVDANLIPTGKLTPVKGTPYDFLEPQTVGSRINELKSGYDINYALDEPSDKIKKVVVVHDSKSGRTMELWANKPGVQFYSGNMLKAEKGKDGAVYGPHDGLALETQGFPDSVNHPNFPSQIVTPEKPYEHFMLYRFSTS</sequence>
<comment type="similarity">
    <text evidence="2 5">Belongs to the aldose epimerase family.</text>
</comment>
<evidence type="ECO:0000256" key="3">
    <source>
        <dbReference type="ARBA" id="ARBA00023235"/>
    </source>
</evidence>
<accession>A0A7J6VXC0</accession>
<evidence type="ECO:0000256" key="5">
    <source>
        <dbReference type="PIRNR" id="PIRNR005096"/>
    </source>
</evidence>
<comment type="pathway">
    <text evidence="1 5">Carbohydrate metabolism; hexose metabolism.</text>
</comment>
<keyword evidence="3 5" id="KW-0413">Isomerase</keyword>
<evidence type="ECO:0000256" key="8">
    <source>
        <dbReference type="PIRSR" id="PIRSR005096-3"/>
    </source>
</evidence>
<dbReference type="PANTHER" id="PTHR10091">
    <property type="entry name" value="ALDOSE-1-EPIMERASE"/>
    <property type="match status" value="1"/>
</dbReference>
<dbReference type="AlphaFoldDB" id="A0A7J6VXC0"/>
<keyword evidence="9" id="KW-0732">Signal</keyword>
<comment type="catalytic activity">
    <reaction evidence="5">
        <text>alpha-D-glucose = beta-D-glucose</text>
        <dbReference type="Rhea" id="RHEA:10264"/>
        <dbReference type="ChEBI" id="CHEBI:15903"/>
        <dbReference type="ChEBI" id="CHEBI:17925"/>
        <dbReference type="EC" id="5.1.3.3"/>
    </reaction>
</comment>
<evidence type="ECO:0000313" key="10">
    <source>
        <dbReference type="EMBL" id="KAF5188830.1"/>
    </source>
</evidence>
<dbReference type="InterPro" id="IPR015443">
    <property type="entry name" value="Aldose_1-epimerase"/>
</dbReference>
<evidence type="ECO:0000256" key="6">
    <source>
        <dbReference type="PIRSR" id="PIRSR005096-1"/>
    </source>
</evidence>
<dbReference type="EMBL" id="JABWDY010026270">
    <property type="protein sequence ID" value="KAF5188830.1"/>
    <property type="molecule type" value="Genomic_DNA"/>
</dbReference>
<proteinExistence type="inferred from homology"/>